<organism evidence="1 2">
    <name type="scientific">Cellulomonas alba</name>
    <dbReference type="NCBI Taxonomy" id="3053467"/>
    <lineage>
        <taxon>Bacteria</taxon>
        <taxon>Bacillati</taxon>
        <taxon>Actinomycetota</taxon>
        <taxon>Actinomycetes</taxon>
        <taxon>Micrococcales</taxon>
        <taxon>Cellulomonadaceae</taxon>
        <taxon>Cellulomonas</taxon>
    </lineage>
</organism>
<accession>A0ABT7SEF3</accession>
<dbReference type="EMBL" id="JAUCGQ010000001">
    <property type="protein sequence ID" value="MDM7854550.1"/>
    <property type="molecule type" value="Genomic_DNA"/>
</dbReference>
<gene>
    <name evidence="1" type="ORF">QRT04_06365</name>
</gene>
<protein>
    <submittedName>
        <fullName evidence="1">Uncharacterized protein</fullName>
    </submittedName>
</protein>
<dbReference type="RefSeq" id="WP_289454323.1">
    <property type="nucleotide sequence ID" value="NZ_JAUCGQ010000001.1"/>
</dbReference>
<comment type="caution">
    <text evidence="1">The sequence shown here is derived from an EMBL/GenBank/DDBJ whole genome shotgun (WGS) entry which is preliminary data.</text>
</comment>
<reference evidence="1 2" key="1">
    <citation type="submission" date="2023-06" db="EMBL/GenBank/DDBJ databases">
        <title>Cellulomonas sp. MW4 Whole genome sequence.</title>
        <authorList>
            <person name="Park S."/>
        </authorList>
    </citation>
    <scope>NUCLEOTIDE SEQUENCE [LARGE SCALE GENOMIC DNA]</scope>
    <source>
        <strain evidence="1 2">MW4</strain>
    </source>
</reference>
<name>A0ABT7SEF3_9CELL</name>
<evidence type="ECO:0000313" key="1">
    <source>
        <dbReference type="EMBL" id="MDM7854550.1"/>
    </source>
</evidence>
<proteinExistence type="predicted"/>
<evidence type="ECO:0000313" key="2">
    <source>
        <dbReference type="Proteomes" id="UP001529338"/>
    </source>
</evidence>
<sequence>MSVDTNVSESARATVLLLGRTEIVVEDAERHLDMSDVRLLGGTGLTDVRRAFSTEPRVDHVIMGAGLDLQTRLEIVREVFERSDVTTVHLKDRATGPEGFLPFVRAVLRGLRDFPEERDATAGG</sequence>
<dbReference type="Proteomes" id="UP001529338">
    <property type="component" value="Unassembled WGS sequence"/>
</dbReference>
<keyword evidence="2" id="KW-1185">Reference proteome</keyword>